<evidence type="ECO:0000256" key="1">
    <source>
        <dbReference type="ARBA" id="ARBA00022676"/>
    </source>
</evidence>
<keyword evidence="6" id="KW-1185">Reference proteome</keyword>
<reference evidence="5 6" key="1">
    <citation type="journal article" date="2020" name="ISME J.">
        <title>Comparative genomics reveals insights into cyanobacterial evolution and habitat adaptation.</title>
        <authorList>
            <person name="Chen M.Y."/>
            <person name="Teng W.K."/>
            <person name="Zhao L."/>
            <person name="Hu C.X."/>
            <person name="Zhou Y.K."/>
            <person name="Han B.P."/>
            <person name="Song L.R."/>
            <person name="Shu W.S."/>
        </authorList>
    </citation>
    <scope>NUCLEOTIDE SEQUENCE [LARGE SCALE GENOMIC DNA]</scope>
    <source>
        <strain evidence="5 6">FACHB-391</strain>
    </source>
</reference>
<name>A0ABR8EZ01_NOSLI</name>
<dbReference type="Proteomes" id="UP000604661">
    <property type="component" value="Unassembled WGS sequence"/>
</dbReference>
<protein>
    <submittedName>
        <fullName evidence="5">Glycosyltransferase family 4 protein</fullName>
    </submittedName>
</protein>
<dbReference type="InterPro" id="IPR028098">
    <property type="entry name" value="Glyco_trans_4-like_N"/>
</dbReference>
<evidence type="ECO:0000256" key="2">
    <source>
        <dbReference type="ARBA" id="ARBA00022679"/>
    </source>
</evidence>
<dbReference type="Gene3D" id="3.40.50.2000">
    <property type="entry name" value="Glycogen Phosphorylase B"/>
    <property type="match status" value="2"/>
</dbReference>
<evidence type="ECO:0000259" key="3">
    <source>
        <dbReference type="Pfam" id="PF00534"/>
    </source>
</evidence>
<dbReference type="PANTHER" id="PTHR12526:SF510">
    <property type="entry name" value="D-INOSITOL 3-PHOSPHATE GLYCOSYLTRANSFERASE"/>
    <property type="match status" value="1"/>
</dbReference>
<accession>A0ABR8EZ01</accession>
<dbReference type="EMBL" id="JACJTE010000026">
    <property type="protein sequence ID" value="MBD2563165.1"/>
    <property type="molecule type" value="Genomic_DNA"/>
</dbReference>
<dbReference type="Pfam" id="PF00534">
    <property type="entry name" value="Glycos_transf_1"/>
    <property type="match status" value="1"/>
</dbReference>
<dbReference type="PANTHER" id="PTHR12526">
    <property type="entry name" value="GLYCOSYLTRANSFERASE"/>
    <property type="match status" value="1"/>
</dbReference>
<feature type="domain" description="Glycosyl transferase family 1" evidence="3">
    <location>
        <begin position="185"/>
        <end position="339"/>
    </location>
</feature>
<dbReference type="InterPro" id="IPR001296">
    <property type="entry name" value="Glyco_trans_1"/>
</dbReference>
<gene>
    <name evidence="5" type="ORF">H6G95_21600</name>
</gene>
<organism evidence="5 6">
    <name type="scientific">Nostoc linckia FACHB-391</name>
    <dbReference type="NCBI Taxonomy" id="2692906"/>
    <lineage>
        <taxon>Bacteria</taxon>
        <taxon>Bacillati</taxon>
        <taxon>Cyanobacteriota</taxon>
        <taxon>Cyanophyceae</taxon>
        <taxon>Nostocales</taxon>
        <taxon>Nostocaceae</taxon>
        <taxon>Nostoc</taxon>
    </lineage>
</organism>
<keyword evidence="1" id="KW-0328">Glycosyltransferase</keyword>
<dbReference type="Pfam" id="PF13439">
    <property type="entry name" value="Glyco_transf_4"/>
    <property type="match status" value="1"/>
</dbReference>
<comment type="caution">
    <text evidence="5">The sequence shown here is derived from an EMBL/GenBank/DDBJ whole genome shotgun (WGS) entry which is preliminary data.</text>
</comment>
<evidence type="ECO:0000259" key="4">
    <source>
        <dbReference type="Pfam" id="PF13439"/>
    </source>
</evidence>
<dbReference type="RefSeq" id="WP_190895399.1">
    <property type="nucleotide sequence ID" value="NZ_JACJTE010000026.1"/>
</dbReference>
<dbReference type="CDD" id="cd03820">
    <property type="entry name" value="GT4_AmsD-like"/>
    <property type="match status" value="1"/>
</dbReference>
<feature type="domain" description="Glycosyltransferase subfamily 4-like N-terminal" evidence="4">
    <location>
        <begin position="12"/>
        <end position="171"/>
    </location>
</feature>
<evidence type="ECO:0000313" key="6">
    <source>
        <dbReference type="Proteomes" id="UP000604661"/>
    </source>
</evidence>
<proteinExistence type="predicted"/>
<dbReference type="SUPFAM" id="SSF53756">
    <property type="entry name" value="UDP-Glycosyltransferase/glycogen phosphorylase"/>
    <property type="match status" value="1"/>
</dbReference>
<evidence type="ECO:0000313" key="5">
    <source>
        <dbReference type="EMBL" id="MBD2563165.1"/>
    </source>
</evidence>
<keyword evidence="2" id="KW-0808">Transferase</keyword>
<sequence>MRITLIIYSLTYGGAERVMSIMANYWAAKEWQITILTFDDNKISQFDLDNRVFYTPLGIASKSSNAIIGIYNNLNRIRTLRNAIINSAPDAVISFTSKTNVITLLATRYLNIPVVVSERSNPSKSSLGGNWKQLRQQTYPFADRIVFQTKRARDYFPLKLQSNSCIIPNMVVLPPIEKQLSDKVLRERSLIAMGRFVPEKGFDLLLQAFAQLKERYPEWTLTILGDGILRPELEALRNQLGLSDRVHFPGMVKNNYGFLQQAEIFIMSSRFEGFPNALCEAMVCGLPVISTDCPSGPREIIRDGIDGILVLNEDVSALAAAMERLMSDEKERKSLAVRAPEIIERFSIEKIMGMWEQLLAQIINNNNLCHVKKPTKNLTP</sequence>